<dbReference type="SUPFAM" id="SSF103247">
    <property type="entry name" value="TT1751-like"/>
    <property type="match status" value="1"/>
</dbReference>
<dbReference type="AlphaFoldDB" id="A0AAD7FUL4"/>
<comment type="caution">
    <text evidence="2">The sequence shown here is derived from an EMBL/GenBank/DDBJ whole genome shotgun (WGS) entry which is preliminary data.</text>
</comment>
<dbReference type="Gene3D" id="3.30.310.70">
    <property type="entry name" value="TT1751-like domain"/>
    <property type="match status" value="1"/>
</dbReference>
<gene>
    <name evidence="2" type="ORF">FB45DRAFT_1023525</name>
</gene>
<reference evidence="2" key="1">
    <citation type="submission" date="2023-03" db="EMBL/GenBank/DDBJ databases">
        <title>Massive genome expansion in bonnet fungi (Mycena s.s.) driven by repeated elements and novel gene families across ecological guilds.</title>
        <authorList>
            <consortium name="Lawrence Berkeley National Laboratory"/>
            <person name="Harder C.B."/>
            <person name="Miyauchi S."/>
            <person name="Viragh M."/>
            <person name="Kuo A."/>
            <person name="Thoen E."/>
            <person name="Andreopoulos B."/>
            <person name="Lu D."/>
            <person name="Skrede I."/>
            <person name="Drula E."/>
            <person name="Henrissat B."/>
            <person name="Morin E."/>
            <person name="Kohler A."/>
            <person name="Barry K."/>
            <person name="LaButti K."/>
            <person name="Morin E."/>
            <person name="Salamov A."/>
            <person name="Lipzen A."/>
            <person name="Mereny Z."/>
            <person name="Hegedus B."/>
            <person name="Baldrian P."/>
            <person name="Stursova M."/>
            <person name="Weitz H."/>
            <person name="Taylor A."/>
            <person name="Grigoriev I.V."/>
            <person name="Nagy L.G."/>
            <person name="Martin F."/>
            <person name="Kauserud H."/>
        </authorList>
    </citation>
    <scope>NUCLEOTIDE SEQUENCE</scope>
    <source>
        <strain evidence="2">9284</strain>
    </source>
</reference>
<dbReference type="EMBL" id="JARKIF010000005">
    <property type="protein sequence ID" value="KAJ7638760.1"/>
    <property type="molecule type" value="Genomic_DNA"/>
</dbReference>
<dbReference type="CDD" id="cd14797">
    <property type="entry name" value="DUF302"/>
    <property type="match status" value="1"/>
</dbReference>
<evidence type="ECO:0000259" key="1">
    <source>
        <dbReference type="Pfam" id="PF03625"/>
    </source>
</evidence>
<accession>A0AAD7FUL4</accession>
<sequence length="169" mass="18499">MSQKTITAHTLQLVTFRTTLPTSEVISRLDKELGKHTTPGVSGLQQSTSSKENFEAYLNSAAGPSGFLYFNEFNHGAWMQLFSSPSKGVVYVIGNPLIAETMLRHDMQAGLNIPPRLMILEKKDGQGTEVVYHLPSSVIALGDDQSLRDAAEALDRKIEQLVERIAAAV</sequence>
<feature type="domain" description="DUF302" evidence="1">
    <location>
        <begin position="89"/>
        <end position="135"/>
    </location>
</feature>
<proteinExistence type="predicted"/>
<dbReference type="InterPro" id="IPR035923">
    <property type="entry name" value="TT1751-like_sf"/>
</dbReference>
<dbReference type="InterPro" id="IPR005180">
    <property type="entry name" value="DUF302"/>
</dbReference>
<evidence type="ECO:0000313" key="3">
    <source>
        <dbReference type="Proteomes" id="UP001221142"/>
    </source>
</evidence>
<organism evidence="2 3">
    <name type="scientific">Roridomyces roridus</name>
    <dbReference type="NCBI Taxonomy" id="1738132"/>
    <lineage>
        <taxon>Eukaryota</taxon>
        <taxon>Fungi</taxon>
        <taxon>Dikarya</taxon>
        <taxon>Basidiomycota</taxon>
        <taxon>Agaricomycotina</taxon>
        <taxon>Agaricomycetes</taxon>
        <taxon>Agaricomycetidae</taxon>
        <taxon>Agaricales</taxon>
        <taxon>Marasmiineae</taxon>
        <taxon>Mycenaceae</taxon>
        <taxon>Roridomyces</taxon>
    </lineage>
</organism>
<name>A0AAD7FUL4_9AGAR</name>
<dbReference type="Proteomes" id="UP001221142">
    <property type="component" value="Unassembled WGS sequence"/>
</dbReference>
<dbReference type="Pfam" id="PF03625">
    <property type="entry name" value="DUF302"/>
    <property type="match status" value="1"/>
</dbReference>
<protein>
    <recommendedName>
        <fullName evidence="1">DUF302 domain-containing protein</fullName>
    </recommendedName>
</protein>
<keyword evidence="3" id="KW-1185">Reference proteome</keyword>
<evidence type="ECO:0000313" key="2">
    <source>
        <dbReference type="EMBL" id="KAJ7638760.1"/>
    </source>
</evidence>